<dbReference type="EMBL" id="GBRH01205374">
    <property type="protein sequence ID" value="JAD92521.1"/>
    <property type="molecule type" value="Transcribed_RNA"/>
</dbReference>
<accession>A0A0A9DXL3</accession>
<evidence type="ECO:0000313" key="2">
    <source>
        <dbReference type="EMBL" id="JAD92521.1"/>
    </source>
</evidence>
<sequence>MLVAVDGDQAVAAGGRRRVEALHPQLVAAALLRHVLLLVVVLMLLVVLVLAGVRVVEAIGGEAVDAAGALVVESLGVGHRTRVGRLAGGDRCAALALAHVRGRLPWLRRWRRYAHAGGATVIFVGGIPAKNSPFSLSYLFS</sequence>
<keyword evidence="1" id="KW-1133">Transmembrane helix</keyword>
<evidence type="ECO:0000256" key="1">
    <source>
        <dbReference type="SAM" id="Phobius"/>
    </source>
</evidence>
<protein>
    <submittedName>
        <fullName evidence="2">Uncharacterized protein</fullName>
    </submittedName>
</protein>
<reference evidence="2" key="2">
    <citation type="journal article" date="2015" name="Data Brief">
        <title>Shoot transcriptome of the giant reed, Arundo donax.</title>
        <authorList>
            <person name="Barrero R.A."/>
            <person name="Guerrero F.D."/>
            <person name="Moolhuijzen P."/>
            <person name="Goolsby J.A."/>
            <person name="Tidwell J."/>
            <person name="Bellgard S.E."/>
            <person name="Bellgard M.I."/>
        </authorList>
    </citation>
    <scope>NUCLEOTIDE SEQUENCE</scope>
    <source>
        <tissue evidence="2">Shoot tissue taken approximately 20 cm above the soil surface</tissue>
    </source>
</reference>
<keyword evidence="1" id="KW-0812">Transmembrane</keyword>
<feature type="transmembrane region" description="Helical" evidence="1">
    <location>
        <begin position="31"/>
        <end position="53"/>
    </location>
</feature>
<name>A0A0A9DXL3_ARUDO</name>
<proteinExistence type="predicted"/>
<reference evidence="2" key="1">
    <citation type="submission" date="2014-09" db="EMBL/GenBank/DDBJ databases">
        <authorList>
            <person name="Magalhaes I.L.F."/>
            <person name="Oliveira U."/>
            <person name="Santos F.R."/>
            <person name="Vidigal T.H.D.A."/>
            <person name="Brescovit A.D."/>
            <person name="Santos A.J."/>
        </authorList>
    </citation>
    <scope>NUCLEOTIDE SEQUENCE</scope>
    <source>
        <tissue evidence="2">Shoot tissue taken approximately 20 cm above the soil surface</tissue>
    </source>
</reference>
<organism evidence="2">
    <name type="scientific">Arundo donax</name>
    <name type="common">Giant reed</name>
    <name type="synonym">Donax arundinaceus</name>
    <dbReference type="NCBI Taxonomy" id="35708"/>
    <lineage>
        <taxon>Eukaryota</taxon>
        <taxon>Viridiplantae</taxon>
        <taxon>Streptophyta</taxon>
        <taxon>Embryophyta</taxon>
        <taxon>Tracheophyta</taxon>
        <taxon>Spermatophyta</taxon>
        <taxon>Magnoliopsida</taxon>
        <taxon>Liliopsida</taxon>
        <taxon>Poales</taxon>
        <taxon>Poaceae</taxon>
        <taxon>PACMAD clade</taxon>
        <taxon>Arundinoideae</taxon>
        <taxon>Arundineae</taxon>
        <taxon>Arundo</taxon>
    </lineage>
</organism>
<keyword evidence="1" id="KW-0472">Membrane</keyword>
<dbReference type="AlphaFoldDB" id="A0A0A9DXL3"/>